<organism evidence="1 2">
    <name type="scientific">Acinetobacter johnsonii</name>
    <dbReference type="NCBI Taxonomy" id="40214"/>
    <lineage>
        <taxon>Bacteria</taxon>
        <taxon>Pseudomonadati</taxon>
        <taxon>Pseudomonadota</taxon>
        <taxon>Gammaproteobacteria</taxon>
        <taxon>Moraxellales</taxon>
        <taxon>Moraxellaceae</taxon>
        <taxon>Acinetobacter</taxon>
    </lineage>
</organism>
<dbReference type="AlphaFoldDB" id="A0AA42M827"/>
<comment type="caution">
    <text evidence="1">The sequence shown here is derived from an EMBL/GenBank/DDBJ whole genome shotgun (WGS) entry which is preliminary data.</text>
</comment>
<accession>A0AA42M827</accession>
<evidence type="ECO:0000313" key="1">
    <source>
        <dbReference type="EMBL" id="MDH0825495.1"/>
    </source>
</evidence>
<dbReference type="RefSeq" id="WP_262470803.1">
    <property type="nucleotide sequence ID" value="NZ_CP070866.1"/>
</dbReference>
<dbReference type="EMBL" id="JAOCCL010000005">
    <property type="protein sequence ID" value="MDH0825495.1"/>
    <property type="molecule type" value="Genomic_DNA"/>
</dbReference>
<dbReference type="Proteomes" id="UP001160116">
    <property type="component" value="Unassembled WGS sequence"/>
</dbReference>
<protein>
    <submittedName>
        <fullName evidence="1">Uncharacterized protein</fullName>
    </submittedName>
</protein>
<name>A0AA42M827_ACIJO</name>
<reference evidence="1" key="1">
    <citation type="submission" date="2022-09" db="EMBL/GenBank/DDBJ databases">
        <title>Intensive care unit water sources are persistently colonized with multi-drug resistant bacteria and are the site of extensive horizontal gene transfer of antibiotic resistance genes.</title>
        <authorList>
            <person name="Diorio-Toth L."/>
        </authorList>
    </citation>
    <scope>NUCLEOTIDE SEQUENCE</scope>
    <source>
        <strain evidence="1">GD03885</strain>
    </source>
</reference>
<proteinExistence type="predicted"/>
<gene>
    <name evidence="1" type="ORF">N5C97_03080</name>
</gene>
<evidence type="ECO:0000313" key="2">
    <source>
        <dbReference type="Proteomes" id="UP001160116"/>
    </source>
</evidence>
<sequence>MFEAKFKSLQLMGKDSLYPAQRNKSKFFDKNENKNKVVLLVI</sequence>